<reference evidence="1" key="1">
    <citation type="submission" date="2023-10" db="EMBL/GenBank/DDBJ databases">
        <title>Genome assembly of Pristionchus species.</title>
        <authorList>
            <person name="Yoshida K."/>
            <person name="Sommer R.J."/>
        </authorList>
    </citation>
    <scope>NUCLEOTIDE SEQUENCE</scope>
    <source>
        <strain evidence="1">RS0144</strain>
    </source>
</reference>
<dbReference type="Proteomes" id="UP001432027">
    <property type="component" value="Unassembled WGS sequence"/>
</dbReference>
<keyword evidence="2" id="KW-1185">Reference proteome</keyword>
<evidence type="ECO:0000313" key="1">
    <source>
        <dbReference type="EMBL" id="GMS98650.1"/>
    </source>
</evidence>
<dbReference type="AlphaFoldDB" id="A0AAV5TVS3"/>
<gene>
    <name evidence="1" type="ORF">PENTCL1PPCAC_20825</name>
</gene>
<feature type="non-terminal residue" evidence="1">
    <location>
        <position position="1"/>
    </location>
</feature>
<organism evidence="1 2">
    <name type="scientific">Pristionchus entomophagus</name>
    <dbReference type="NCBI Taxonomy" id="358040"/>
    <lineage>
        <taxon>Eukaryota</taxon>
        <taxon>Metazoa</taxon>
        <taxon>Ecdysozoa</taxon>
        <taxon>Nematoda</taxon>
        <taxon>Chromadorea</taxon>
        <taxon>Rhabditida</taxon>
        <taxon>Rhabditina</taxon>
        <taxon>Diplogasteromorpha</taxon>
        <taxon>Diplogasteroidea</taxon>
        <taxon>Neodiplogasteridae</taxon>
        <taxon>Pristionchus</taxon>
    </lineage>
</organism>
<proteinExistence type="predicted"/>
<dbReference type="EMBL" id="BTSX01000005">
    <property type="protein sequence ID" value="GMS98650.1"/>
    <property type="molecule type" value="Genomic_DNA"/>
</dbReference>
<protein>
    <submittedName>
        <fullName evidence="1">Uncharacterized protein</fullName>
    </submittedName>
</protein>
<comment type="caution">
    <text evidence="1">The sequence shown here is derived from an EMBL/GenBank/DDBJ whole genome shotgun (WGS) entry which is preliminary data.</text>
</comment>
<evidence type="ECO:0000313" key="2">
    <source>
        <dbReference type="Proteomes" id="UP001432027"/>
    </source>
</evidence>
<sequence>RLRMNRSNPTSFGTAQKGRFPETVCFGVIEGAEYDGHIHLPLDASLAPDDVTSKSHLMGERVWGIERARMGEGEKSIVK</sequence>
<name>A0AAV5TVS3_9BILA</name>
<accession>A0AAV5TVS3</accession>